<dbReference type="AlphaFoldDB" id="A0A814GC31"/>
<feature type="region of interest" description="Disordered" evidence="1">
    <location>
        <begin position="1"/>
        <end position="35"/>
    </location>
</feature>
<reference evidence="3" key="1">
    <citation type="submission" date="2021-02" db="EMBL/GenBank/DDBJ databases">
        <authorList>
            <person name="Nowell W R."/>
        </authorList>
    </citation>
    <scope>NUCLEOTIDE SEQUENCE</scope>
</reference>
<protein>
    <submittedName>
        <fullName evidence="3">Uncharacterized protein</fullName>
    </submittedName>
</protein>
<name>A0A814GC31_9BILA</name>
<dbReference type="EMBL" id="CAJOBA010005082">
    <property type="protein sequence ID" value="CAF3732446.1"/>
    <property type="molecule type" value="Genomic_DNA"/>
</dbReference>
<dbReference type="Proteomes" id="UP000663829">
    <property type="component" value="Unassembled WGS sequence"/>
</dbReference>
<evidence type="ECO:0000256" key="1">
    <source>
        <dbReference type="SAM" id="MobiDB-lite"/>
    </source>
</evidence>
<evidence type="ECO:0000313" key="4">
    <source>
        <dbReference type="EMBL" id="CAF3732446.1"/>
    </source>
</evidence>
<evidence type="ECO:0000313" key="2">
    <source>
        <dbReference type="EMBL" id="CAF0959665.1"/>
    </source>
</evidence>
<dbReference type="Proteomes" id="UP000677228">
    <property type="component" value="Unassembled WGS sequence"/>
</dbReference>
<keyword evidence="6" id="KW-1185">Reference proteome</keyword>
<dbReference type="EMBL" id="CAJOBC010003048">
    <property type="protein sequence ID" value="CAF3764579.1"/>
    <property type="molecule type" value="Genomic_DNA"/>
</dbReference>
<evidence type="ECO:0000313" key="6">
    <source>
        <dbReference type="Proteomes" id="UP000663829"/>
    </source>
</evidence>
<evidence type="ECO:0000313" key="5">
    <source>
        <dbReference type="EMBL" id="CAF3764579.1"/>
    </source>
</evidence>
<dbReference type="EMBL" id="CAJNOK010005078">
    <property type="protein sequence ID" value="CAF0959665.1"/>
    <property type="molecule type" value="Genomic_DNA"/>
</dbReference>
<dbReference type="EMBL" id="CAJNOQ010003048">
    <property type="protein sequence ID" value="CAF0992706.1"/>
    <property type="molecule type" value="Genomic_DNA"/>
</dbReference>
<organism evidence="3 6">
    <name type="scientific">Didymodactylos carnosus</name>
    <dbReference type="NCBI Taxonomy" id="1234261"/>
    <lineage>
        <taxon>Eukaryota</taxon>
        <taxon>Metazoa</taxon>
        <taxon>Spiralia</taxon>
        <taxon>Gnathifera</taxon>
        <taxon>Rotifera</taxon>
        <taxon>Eurotatoria</taxon>
        <taxon>Bdelloidea</taxon>
        <taxon>Philodinida</taxon>
        <taxon>Philodinidae</taxon>
        <taxon>Didymodactylos</taxon>
    </lineage>
</organism>
<dbReference type="Proteomes" id="UP000681722">
    <property type="component" value="Unassembled WGS sequence"/>
</dbReference>
<evidence type="ECO:0000313" key="3">
    <source>
        <dbReference type="EMBL" id="CAF0992706.1"/>
    </source>
</evidence>
<sequence>MALSNLSPLSTDQTNNDSDTINRSPSLSPLGTTKSPANIMTIDYSSAESLNKYRLFYHAFKKLNEKKNGNCWKQRRYIKISNKPNID</sequence>
<accession>A0A814GC31</accession>
<gene>
    <name evidence="3" type="ORF">GPM918_LOCUS13337</name>
    <name evidence="2" type="ORF">OVA965_LOCUS12567</name>
    <name evidence="5" type="ORF">SRO942_LOCUS13337</name>
    <name evidence="4" type="ORF">TMI583_LOCUS12569</name>
</gene>
<comment type="caution">
    <text evidence="3">The sequence shown here is derived from an EMBL/GenBank/DDBJ whole genome shotgun (WGS) entry which is preliminary data.</text>
</comment>
<proteinExistence type="predicted"/>
<dbReference type="Proteomes" id="UP000682733">
    <property type="component" value="Unassembled WGS sequence"/>
</dbReference>